<evidence type="ECO:0000259" key="10">
    <source>
        <dbReference type="PROSITE" id="PS50893"/>
    </source>
</evidence>
<keyword evidence="5" id="KW-0997">Cell inner membrane</keyword>
<dbReference type="InterPro" id="IPR003593">
    <property type="entry name" value="AAA+_ATPase"/>
</dbReference>
<evidence type="ECO:0000256" key="8">
    <source>
        <dbReference type="ARBA" id="ARBA00022967"/>
    </source>
</evidence>
<dbReference type="InterPro" id="IPR027417">
    <property type="entry name" value="P-loop_NTPase"/>
</dbReference>
<dbReference type="InterPro" id="IPR013563">
    <property type="entry name" value="Oligopep_ABC_C"/>
</dbReference>
<dbReference type="Proteomes" id="UP000594464">
    <property type="component" value="Chromosome"/>
</dbReference>
<reference evidence="12" key="1">
    <citation type="submission" date="2020-02" db="EMBL/GenBank/DDBJ databases">
        <title>Genomic and physiological characterization of two novel Nitrospinaceae genera.</title>
        <authorList>
            <person name="Mueller A.J."/>
            <person name="Jung M.-Y."/>
            <person name="Strachan C.R."/>
            <person name="Herbold C.W."/>
            <person name="Kirkegaard R.H."/>
            <person name="Daims H."/>
        </authorList>
    </citation>
    <scope>NUCLEOTIDE SEQUENCE [LARGE SCALE GENOMIC DNA]</scope>
</reference>
<dbReference type="EMBL" id="CP048620">
    <property type="protein sequence ID" value="QPJ66545.1"/>
    <property type="molecule type" value="Genomic_DNA"/>
</dbReference>
<dbReference type="Gene3D" id="3.40.50.300">
    <property type="entry name" value="P-loop containing nucleotide triphosphate hydrolases"/>
    <property type="match status" value="1"/>
</dbReference>
<dbReference type="KEGG" id="nva:G3M78_14505"/>
<dbReference type="PROSITE" id="PS00211">
    <property type="entry name" value="ABC_TRANSPORTER_1"/>
    <property type="match status" value="1"/>
</dbReference>
<dbReference type="PANTHER" id="PTHR43297">
    <property type="entry name" value="OLIGOPEPTIDE TRANSPORT ATP-BINDING PROTEIN APPD"/>
    <property type="match status" value="1"/>
</dbReference>
<accession>A0A7T0G4J0</accession>
<dbReference type="GO" id="GO:0005886">
    <property type="term" value="C:plasma membrane"/>
    <property type="evidence" value="ECO:0007669"/>
    <property type="project" value="UniProtKB-SubCell"/>
</dbReference>
<dbReference type="SMART" id="SM00382">
    <property type="entry name" value="AAA"/>
    <property type="match status" value="1"/>
</dbReference>
<dbReference type="GO" id="GO:0015833">
    <property type="term" value="P:peptide transport"/>
    <property type="evidence" value="ECO:0007669"/>
    <property type="project" value="InterPro"/>
</dbReference>
<comment type="subcellular location">
    <subcellularLocation>
        <location evidence="1">Cell inner membrane</location>
        <topology evidence="1">Peripheral membrane protein</topology>
    </subcellularLocation>
</comment>
<gene>
    <name evidence="11" type="ORF">G3M78_14505</name>
</gene>
<keyword evidence="6" id="KW-0547">Nucleotide-binding</keyword>
<proteinExistence type="inferred from homology"/>
<evidence type="ECO:0000256" key="6">
    <source>
        <dbReference type="ARBA" id="ARBA00022741"/>
    </source>
</evidence>
<evidence type="ECO:0000256" key="7">
    <source>
        <dbReference type="ARBA" id="ARBA00022840"/>
    </source>
</evidence>
<comment type="similarity">
    <text evidence="2">Belongs to the ABC transporter superfamily.</text>
</comment>
<dbReference type="Pfam" id="PF08352">
    <property type="entry name" value="oligo_HPY"/>
    <property type="match status" value="1"/>
</dbReference>
<dbReference type="Pfam" id="PF00005">
    <property type="entry name" value="ABC_tran"/>
    <property type="match status" value="1"/>
</dbReference>
<dbReference type="FunFam" id="3.40.50.300:FF:000016">
    <property type="entry name" value="Oligopeptide ABC transporter ATP-binding component"/>
    <property type="match status" value="1"/>
</dbReference>
<dbReference type="GO" id="GO:0005524">
    <property type="term" value="F:ATP binding"/>
    <property type="evidence" value="ECO:0007669"/>
    <property type="project" value="UniProtKB-KW"/>
</dbReference>
<dbReference type="AlphaFoldDB" id="A0A7T0G4J0"/>
<dbReference type="InterPro" id="IPR017871">
    <property type="entry name" value="ABC_transporter-like_CS"/>
</dbReference>
<evidence type="ECO:0000313" key="11">
    <source>
        <dbReference type="EMBL" id="QPJ66545.1"/>
    </source>
</evidence>
<dbReference type="InterPro" id="IPR050388">
    <property type="entry name" value="ABC_Ni/Peptide_Import"/>
</dbReference>
<evidence type="ECO:0000256" key="3">
    <source>
        <dbReference type="ARBA" id="ARBA00022448"/>
    </source>
</evidence>
<evidence type="ECO:0000256" key="2">
    <source>
        <dbReference type="ARBA" id="ARBA00005417"/>
    </source>
</evidence>
<dbReference type="CDD" id="cd03257">
    <property type="entry name" value="ABC_NikE_OppD_transporters"/>
    <property type="match status" value="1"/>
</dbReference>
<organism evidence="11 12">
    <name type="scientific">Candidatus Nitrohelix vancouverensis</name>
    <dbReference type="NCBI Taxonomy" id="2705534"/>
    <lineage>
        <taxon>Bacteria</taxon>
        <taxon>Pseudomonadati</taxon>
        <taxon>Nitrospinota/Tectimicrobiota group</taxon>
        <taxon>Nitrospinota</taxon>
        <taxon>Nitrospinia</taxon>
        <taxon>Nitrospinales</taxon>
        <taxon>Nitrospinaceae</taxon>
        <taxon>Candidatus Nitrohelix</taxon>
    </lineage>
</organism>
<sequence>MNVPELIVKNLKIEFSGRQKTVSAVNGISFHVNAGETVALVGESGCGKTVTALSILRLIPSPPGKISEGEIIFRSRTLLSLPAKEMRALRGSEISMVFQDPLTSLNPVLSIGEQLIETLLQHNEISRGDARIKAEELLRRVEIPSPASKLTQYPHQLSGGMRQRVMIAMALSCEPRLLIADEPTTALDVLIQAQILKLLVQLKEETGMSMLLITHDLGVVKSLAQRVIIMYAGDIVEIAPVAELLAHPHHPYTRGLIDSIPRPQNDPQASKRLKAISGNVPAPDARPSGCAFHPRCPIAVDRCRSEVPPLADIGPERSVRCWEAPFS</sequence>
<dbReference type="PROSITE" id="PS50893">
    <property type="entry name" value="ABC_TRANSPORTER_2"/>
    <property type="match status" value="1"/>
</dbReference>
<keyword evidence="4" id="KW-1003">Cell membrane</keyword>
<evidence type="ECO:0000256" key="4">
    <source>
        <dbReference type="ARBA" id="ARBA00022475"/>
    </source>
</evidence>
<protein>
    <submittedName>
        <fullName evidence="11">ABC transporter ATP-binding protein</fullName>
    </submittedName>
</protein>
<evidence type="ECO:0000256" key="5">
    <source>
        <dbReference type="ARBA" id="ARBA00022519"/>
    </source>
</evidence>
<dbReference type="PANTHER" id="PTHR43297:SF14">
    <property type="entry name" value="ATPASE AAA-TYPE CORE DOMAIN-CONTAINING PROTEIN"/>
    <property type="match status" value="1"/>
</dbReference>
<keyword evidence="3" id="KW-0813">Transport</keyword>
<feature type="domain" description="ABC transporter" evidence="10">
    <location>
        <begin position="8"/>
        <end position="257"/>
    </location>
</feature>
<evidence type="ECO:0000256" key="9">
    <source>
        <dbReference type="ARBA" id="ARBA00023136"/>
    </source>
</evidence>
<dbReference type="SUPFAM" id="SSF52540">
    <property type="entry name" value="P-loop containing nucleoside triphosphate hydrolases"/>
    <property type="match status" value="1"/>
</dbReference>
<name>A0A7T0G4J0_9BACT</name>
<evidence type="ECO:0000313" key="12">
    <source>
        <dbReference type="Proteomes" id="UP000594464"/>
    </source>
</evidence>
<dbReference type="NCBIfam" id="TIGR01727">
    <property type="entry name" value="oligo_HPY"/>
    <property type="match status" value="1"/>
</dbReference>
<keyword evidence="9" id="KW-0472">Membrane</keyword>
<evidence type="ECO:0000256" key="1">
    <source>
        <dbReference type="ARBA" id="ARBA00004417"/>
    </source>
</evidence>
<keyword evidence="8" id="KW-1278">Translocase</keyword>
<dbReference type="GO" id="GO:0016887">
    <property type="term" value="F:ATP hydrolysis activity"/>
    <property type="evidence" value="ECO:0007669"/>
    <property type="project" value="InterPro"/>
</dbReference>
<keyword evidence="7 11" id="KW-0067">ATP-binding</keyword>
<dbReference type="InterPro" id="IPR003439">
    <property type="entry name" value="ABC_transporter-like_ATP-bd"/>
</dbReference>